<reference evidence="10 11" key="1">
    <citation type="journal article" date="2016" name="Nat. Commun.">
        <title>Thousands of microbial genomes shed light on interconnected biogeochemical processes in an aquifer system.</title>
        <authorList>
            <person name="Anantharaman K."/>
            <person name="Brown C.T."/>
            <person name="Hug L.A."/>
            <person name="Sharon I."/>
            <person name="Castelle C.J."/>
            <person name="Probst A.J."/>
            <person name="Thomas B.C."/>
            <person name="Singh A."/>
            <person name="Wilkins M.J."/>
            <person name="Karaoz U."/>
            <person name="Brodie E.L."/>
            <person name="Williams K.H."/>
            <person name="Hubbard S.S."/>
            <person name="Banfield J.F."/>
        </authorList>
    </citation>
    <scope>NUCLEOTIDE SEQUENCE [LARGE SCALE GENOMIC DNA]</scope>
</reference>
<protein>
    <recommendedName>
        <fullName evidence="12">Prepilin peptidase</fullName>
    </recommendedName>
</protein>
<feature type="transmembrane region" description="Helical" evidence="7">
    <location>
        <begin position="97"/>
        <end position="115"/>
    </location>
</feature>
<evidence type="ECO:0000313" key="10">
    <source>
        <dbReference type="EMBL" id="OGZ36366.1"/>
    </source>
</evidence>
<keyword evidence="5 7" id="KW-1133">Transmembrane helix</keyword>
<feature type="domain" description="Prepilin peptidase A24 N-terminal" evidence="9">
    <location>
        <begin position="8"/>
        <end position="88"/>
    </location>
</feature>
<dbReference type="Pfam" id="PF01478">
    <property type="entry name" value="Peptidase_A24"/>
    <property type="match status" value="1"/>
</dbReference>
<accession>A0A1G2FE71</accession>
<dbReference type="PANTHER" id="PTHR30487:SF0">
    <property type="entry name" value="PREPILIN LEADER PEPTIDASE_N-METHYLTRANSFERASE-RELATED"/>
    <property type="match status" value="1"/>
</dbReference>
<dbReference type="STRING" id="1801997.A3J64_01835"/>
<dbReference type="GO" id="GO:0004190">
    <property type="term" value="F:aspartic-type endopeptidase activity"/>
    <property type="evidence" value="ECO:0007669"/>
    <property type="project" value="InterPro"/>
</dbReference>
<name>A0A1G2FE71_9BACT</name>
<feature type="transmembrane region" description="Helical" evidence="7">
    <location>
        <begin position="228"/>
        <end position="246"/>
    </location>
</feature>
<dbReference type="Proteomes" id="UP000177061">
    <property type="component" value="Unassembled WGS sequence"/>
</dbReference>
<feature type="transmembrane region" description="Helical" evidence="7">
    <location>
        <begin position="199"/>
        <end position="216"/>
    </location>
</feature>
<dbReference type="EMBL" id="MHNB01000027">
    <property type="protein sequence ID" value="OGZ36366.1"/>
    <property type="molecule type" value="Genomic_DNA"/>
</dbReference>
<sequence length="256" mass="28586">MFSILIFIFGLAVGSFLNVVIYRLETEEPILIGRSHCPKCGAILSSFDLIPIFSFIWQKAKCRYCRQKISWQYPTVEIATGLLFLIIFSLQSSVFSLFYYFLIISFLIIIFVYDLKHYLIPDKIVYPAILASGIWYLVSGFFIPNTKYQIPNTIMAVLAGAGFFLILVLISKGKWLGLGDVKLGILMGLVLGWPNILSALFLAIFGGAVVGLGLIAAKKKTMKSQIPFGPFLAGATVLTMLFNDYLTQALNWFMLG</sequence>
<keyword evidence="4 7" id="KW-0812">Transmembrane</keyword>
<dbReference type="GO" id="GO:0006465">
    <property type="term" value="P:signal peptide processing"/>
    <property type="evidence" value="ECO:0007669"/>
    <property type="project" value="TreeGrafter"/>
</dbReference>
<proteinExistence type="inferred from homology"/>
<keyword evidence="6 7" id="KW-0472">Membrane</keyword>
<gene>
    <name evidence="10" type="ORF">A3J64_01835</name>
</gene>
<evidence type="ECO:0000256" key="1">
    <source>
        <dbReference type="ARBA" id="ARBA00004651"/>
    </source>
</evidence>
<comment type="caution">
    <text evidence="10">The sequence shown here is derived from an EMBL/GenBank/DDBJ whole genome shotgun (WGS) entry which is preliminary data.</text>
</comment>
<comment type="subcellular location">
    <subcellularLocation>
        <location evidence="1">Cell membrane</location>
        <topology evidence="1">Multi-pass membrane protein</topology>
    </subcellularLocation>
</comment>
<dbReference type="PANTHER" id="PTHR30487">
    <property type="entry name" value="TYPE 4 PREPILIN-LIKE PROTEINS LEADER PEPTIDE-PROCESSING ENZYME"/>
    <property type="match status" value="1"/>
</dbReference>
<feature type="transmembrane region" description="Helical" evidence="7">
    <location>
        <begin position="149"/>
        <end position="170"/>
    </location>
</feature>
<feature type="transmembrane region" description="Helical" evidence="7">
    <location>
        <begin position="6"/>
        <end position="24"/>
    </location>
</feature>
<evidence type="ECO:0000256" key="5">
    <source>
        <dbReference type="ARBA" id="ARBA00022989"/>
    </source>
</evidence>
<dbReference type="GO" id="GO:0005886">
    <property type="term" value="C:plasma membrane"/>
    <property type="evidence" value="ECO:0007669"/>
    <property type="project" value="UniProtKB-SubCell"/>
</dbReference>
<evidence type="ECO:0000256" key="6">
    <source>
        <dbReference type="ARBA" id="ARBA00023136"/>
    </source>
</evidence>
<dbReference type="Gene3D" id="1.20.120.1220">
    <property type="match status" value="1"/>
</dbReference>
<keyword evidence="3" id="KW-1003">Cell membrane</keyword>
<feature type="transmembrane region" description="Helical" evidence="7">
    <location>
        <begin position="71"/>
        <end position="91"/>
    </location>
</feature>
<organism evidence="10 11">
    <name type="scientific">Candidatus Portnoybacteria bacterium RIFCSPHIGHO2_12_FULL_38_9</name>
    <dbReference type="NCBI Taxonomy" id="1801997"/>
    <lineage>
        <taxon>Bacteria</taxon>
        <taxon>Candidatus Portnoyibacteriota</taxon>
    </lineage>
</organism>
<dbReference type="InterPro" id="IPR010627">
    <property type="entry name" value="Prepilin_pept_A24_N"/>
</dbReference>
<evidence type="ECO:0000259" key="9">
    <source>
        <dbReference type="Pfam" id="PF06750"/>
    </source>
</evidence>
<evidence type="ECO:0000256" key="7">
    <source>
        <dbReference type="SAM" id="Phobius"/>
    </source>
</evidence>
<dbReference type="AlphaFoldDB" id="A0A1G2FE71"/>
<dbReference type="Pfam" id="PF06750">
    <property type="entry name" value="A24_N_bact"/>
    <property type="match status" value="1"/>
</dbReference>
<comment type="similarity">
    <text evidence="2">Belongs to the peptidase A24 family.</text>
</comment>
<feature type="domain" description="Prepilin type IV endopeptidase peptidase" evidence="8">
    <location>
        <begin position="102"/>
        <end position="212"/>
    </location>
</feature>
<evidence type="ECO:0000256" key="3">
    <source>
        <dbReference type="ARBA" id="ARBA00022475"/>
    </source>
</evidence>
<dbReference type="InterPro" id="IPR050882">
    <property type="entry name" value="Prepilin_peptidase/N-MTase"/>
</dbReference>
<feature type="transmembrane region" description="Helical" evidence="7">
    <location>
        <begin position="124"/>
        <end position="143"/>
    </location>
</feature>
<evidence type="ECO:0008006" key="12">
    <source>
        <dbReference type="Google" id="ProtNLM"/>
    </source>
</evidence>
<dbReference type="InterPro" id="IPR000045">
    <property type="entry name" value="Prepilin_IV_endopep_pep"/>
</dbReference>
<evidence type="ECO:0000256" key="2">
    <source>
        <dbReference type="ARBA" id="ARBA00005801"/>
    </source>
</evidence>
<evidence type="ECO:0000256" key="4">
    <source>
        <dbReference type="ARBA" id="ARBA00022692"/>
    </source>
</evidence>
<evidence type="ECO:0000313" key="11">
    <source>
        <dbReference type="Proteomes" id="UP000177061"/>
    </source>
</evidence>
<evidence type="ECO:0000259" key="8">
    <source>
        <dbReference type="Pfam" id="PF01478"/>
    </source>
</evidence>